<accession>A0ABS8WU60</accession>
<gene>
    <name evidence="1" type="ORF">HAX54_000598</name>
</gene>
<proteinExistence type="predicted"/>
<keyword evidence="2" id="KW-1185">Reference proteome</keyword>
<reference evidence="1 2" key="1">
    <citation type="journal article" date="2021" name="BMC Genomics">
        <title>Datura genome reveals duplications of psychoactive alkaloid biosynthetic genes and high mutation rate following tissue culture.</title>
        <authorList>
            <person name="Rajewski A."/>
            <person name="Carter-House D."/>
            <person name="Stajich J."/>
            <person name="Litt A."/>
        </authorList>
    </citation>
    <scope>NUCLEOTIDE SEQUENCE [LARGE SCALE GENOMIC DNA]</scope>
    <source>
        <strain evidence="1">AR-01</strain>
    </source>
</reference>
<name>A0ABS8WU60_DATST</name>
<organism evidence="1 2">
    <name type="scientific">Datura stramonium</name>
    <name type="common">Jimsonweed</name>
    <name type="synonym">Common thornapple</name>
    <dbReference type="NCBI Taxonomy" id="4076"/>
    <lineage>
        <taxon>Eukaryota</taxon>
        <taxon>Viridiplantae</taxon>
        <taxon>Streptophyta</taxon>
        <taxon>Embryophyta</taxon>
        <taxon>Tracheophyta</taxon>
        <taxon>Spermatophyta</taxon>
        <taxon>Magnoliopsida</taxon>
        <taxon>eudicotyledons</taxon>
        <taxon>Gunneridae</taxon>
        <taxon>Pentapetalae</taxon>
        <taxon>asterids</taxon>
        <taxon>lamiids</taxon>
        <taxon>Solanales</taxon>
        <taxon>Solanaceae</taxon>
        <taxon>Solanoideae</taxon>
        <taxon>Datureae</taxon>
        <taxon>Datura</taxon>
    </lineage>
</organism>
<protein>
    <submittedName>
        <fullName evidence="1">Uncharacterized protein</fullName>
    </submittedName>
</protein>
<dbReference type="Proteomes" id="UP000823775">
    <property type="component" value="Unassembled WGS sequence"/>
</dbReference>
<dbReference type="EMBL" id="JACEIK010010188">
    <property type="protein sequence ID" value="MCE3215039.1"/>
    <property type="molecule type" value="Genomic_DNA"/>
</dbReference>
<evidence type="ECO:0000313" key="1">
    <source>
        <dbReference type="EMBL" id="MCE3215039.1"/>
    </source>
</evidence>
<feature type="non-terminal residue" evidence="1">
    <location>
        <position position="61"/>
    </location>
</feature>
<evidence type="ECO:0000313" key="2">
    <source>
        <dbReference type="Proteomes" id="UP000823775"/>
    </source>
</evidence>
<comment type="caution">
    <text evidence="1">The sequence shown here is derived from an EMBL/GenBank/DDBJ whole genome shotgun (WGS) entry which is preliminary data.</text>
</comment>
<sequence>MLNPKNDGHYMAITTRKSRVLGPIVGTRVEEHDDEEIQFSPTKANKPIVINVDPDETNKLP</sequence>